<sequence>MVRSTNTLPTKTIKKPQATSFSQRKQPIVKLICWLIAILLGAVQAWANRFTVFSEDSISYIDVADAYLRGDWQAAINGNWSPLYSWILGLFFFIFKPSSYWEFPTVKLANFLIYLFSLACFEFLLSTVISGYKAKSLSKSSQETFLIPEWVWLIWGYTLFIWSSLRWIGVECDTPDMFTAGVVYLAAAIVLRIHTKSSSWRNFVILGVVLGIGYLSKSVMFPLAFVFLTIALFSVGKMRQAIPKTLVALLIFALITTPFISAISLQKGRLTIGEAGKLSYAWYISPKAKDHYWRGDPPNSGIPKNPPRKIFNNPSVYEFDNHLNVTYPIWYDPSYWNDGLQPKFDILKQIKVVFSNLKHYYNLFLAVLVFGYLILACIGGSISRSRKDLVANWRLFTPAIAGLMIYMVVTDLPHLKPLDTRYLAPFIVLLFTATLSSIHLPNSQEVKRLLIGMTLGIFIVFGGKFSNQLLEDFNHVLHQPQHIYWEIAEGLKDLGIQPGDKVAHLGYKKYYWARLAKVEIVAEIPKAEYFWQQDEATRDRIFQALQKTGAKAVILKKGTKPPNSESVTNWQELKKTQTFAYLLPNQ</sequence>
<dbReference type="Proteomes" id="UP001576780">
    <property type="component" value="Unassembled WGS sequence"/>
</dbReference>
<feature type="domain" description="Glycosyltransferase RgtA/B/C/D-like" evidence="2">
    <location>
        <begin position="174"/>
        <end position="256"/>
    </location>
</feature>
<keyword evidence="3" id="KW-0808">Transferase</keyword>
<organism evidence="3 4">
    <name type="scientific">Floridaenema evergladense BLCC-F167</name>
    <dbReference type="NCBI Taxonomy" id="3153639"/>
    <lineage>
        <taxon>Bacteria</taxon>
        <taxon>Bacillati</taxon>
        <taxon>Cyanobacteriota</taxon>
        <taxon>Cyanophyceae</taxon>
        <taxon>Oscillatoriophycideae</taxon>
        <taxon>Aerosakkonematales</taxon>
        <taxon>Aerosakkonemataceae</taxon>
        <taxon>Floridanema</taxon>
        <taxon>Floridanema evergladense</taxon>
    </lineage>
</organism>
<feature type="transmembrane region" description="Helical" evidence="1">
    <location>
        <begin position="150"/>
        <end position="170"/>
    </location>
</feature>
<keyword evidence="1" id="KW-0812">Transmembrane</keyword>
<feature type="transmembrane region" description="Helical" evidence="1">
    <location>
        <begin position="28"/>
        <end position="47"/>
    </location>
</feature>
<dbReference type="GO" id="GO:0016757">
    <property type="term" value="F:glycosyltransferase activity"/>
    <property type="evidence" value="ECO:0007669"/>
    <property type="project" value="UniProtKB-KW"/>
</dbReference>
<dbReference type="RefSeq" id="WP_413276355.1">
    <property type="nucleotide sequence ID" value="NZ_JBHFNT010000048.1"/>
</dbReference>
<keyword evidence="1" id="KW-1133">Transmembrane helix</keyword>
<evidence type="ECO:0000313" key="3">
    <source>
        <dbReference type="EMBL" id="MFB2833906.1"/>
    </source>
</evidence>
<dbReference type="InterPro" id="IPR038731">
    <property type="entry name" value="RgtA/B/C-like"/>
</dbReference>
<feature type="transmembrane region" description="Helical" evidence="1">
    <location>
        <begin position="108"/>
        <end position="130"/>
    </location>
</feature>
<keyword evidence="1" id="KW-0472">Membrane</keyword>
<feature type="transmembrane region" description="Helical" evidence="1">
    <location>
        <begin position="422"/>
        <end position="440"/>
    </location>
</feature>
<keyword evidence="4" id="KW-1185">Reference proteome</keyword>
<gene>
    <name evidence="3" type="ORF">ACE1CA_05175</name>
</gene>
<name>A0ABV4WG01_9CYAN</name>
<feature type="transmembrane region" description="Helical" evidence="1">
    <location>
        <begin position="449"/>
        <end position="466"/>
    </location>
</feature>
<dbReference type="Pfam" id="PF13231">
    <property type="entry name" value="PMT_2"/>
    <property type="match status" value="1"/>
</dbReference>
<evidence type="ECO:0000259" key="2">
    <source>
        <dbReference type="Pfam" id="PF13231"/>
    </source>
</evidence>
<protein>
    <submittedName>
        <fullName evidence="3">Glycosyltransferase family 39 protein</fullName>
        <ecNumber evidence="3">2.4.-.-</ecNumber>
    </submittedName>
</protein>
<feature type="transmembrane region" description="Helical" evidence="1">
    <location>
        <begin position="83"/>
        <end position="101"/>
    </location>
</feature>
<dbReference type="EMBL" id="JBHFNT010000048">
    <property type="protein sequence ID" value="MFB2833906.1"/>
    <property type="molecule type" value="Genomic_DNA"/>
</dbReference>
<feature type="transmembrane region" description="Helical" evidence="1">
    <location>
        <begin position="391"/>
        <end position="410"/>
    </location>
</feature>
<feature type="transmembrane region" description="Helical" evidence="1">
    <location>
        <begin position="245"/>
        <end position="265"/>
    </location>
</feature>
<evidence type="ECO:0000256" key="1">
    <source>
        <dbReference type="SAM" id="Phobius"/>
    </source>
</evidence>
<accession>A0ABV4WG01</accession>
<reference evidence="3 4" key="1">
    <citation type="submission" date="2024-09" db="EMBL/GenBank/DDBJ databases">
        <title>Floridaenema gen nov. (Aerosakkonemataceae, Aerosakkonematales ord. nov., Cyanobacteria) from benthic tropical and subtropical fresh waters, with the description of four new species.</title>
        <authorList>
            <person name="Moretto J.A."/>
            <person name="Berthold D.E."/>
            <person name="Lefler F.W."/>
            <person name="Huang I.-S."/>
            <person name="Laughinghouse H. IV."/>
        </authorList>
    </citation>
    <scope>NUCLEOTIDE SEQUENCE [LARGE SCALE GENOMIC DNA]</scope>
    <source>
        <strain evidence="3 4">BLCC-F167</strain>
    </source>
</reference>
<comment type="caution">
    <text evidence="3">The sequence shown here is derived from an EMBL/GenBank/DDBJ whole genome shotgun (WGS) entry which is preliminary data.</text>
</comment>
<proteinExistence type="predicted"/>
<feature type="transmembrane region" description="Helical" evidence="1">
    <location>
        <begin position="360"/>
        <end position="379"/>
    </location>
</feature>
<evidence type="ECO:0000313" key="4">
    <source>
        <dbReference type="Proteomes" id="UP001576780"/>
    </source>
</evidence>
<feature type="transmembrane region" description="Helical" evidence="1">
    <location>
        <begin position="177"/>
        <end position="194"/>
    </location>
</feature>
<feature type="transmembrane region" description="Helical" evidence="1">
    <location>
        <begin position="200"/>
        <end position="233"/>
    </location>
</feature>
<keyword evidence="3" id="KW-0328">Glycosyltransferase</keyword>
<dbReference type="EC" id="2.4.-.-" evidence="3"/>